<evidence type="ECO:0000259" key="7">
    <source>
        <dbReference type="PROSITE" id="PS51918"/>
    </source>
</evidence>
<dbReference type="CDD" id="cd01335">
    <property type="entry name" value="Radical_SAM"/>
    <property type="match status" value="1"/>
</dbReference>
<evidence type="ECO:0000256" key="6">
    <source>
        <dbReference type="ARBA" id="ARBA00023014"/>
    </source>
</evidence>
<dbReference type="PROSITE" id="PS51918">
    <property type="entry name" value="RADICAL_SAM"/>
    <property type="match status" value="1"/>
</dbReference>
<dbReference type="InterPro" id="IPR006638">
    <property type="entry name" value="Elp3/MiaA/NifB-like_rSAM"/>
</dbReference>
<dbReference type="InterPro" id="IPR027596">
    <property type="entry name" value="AmmeMemoSam_rS"/>
</dbReference>
<dbReference type="SUPFAM" id="SSF102114">
    <property type="entry name" value="Radical SAM enzymes"/>
    <property type="match status" value="1"/>
</dbReference>
<accession>A0A485LYP5</accession>
<dbReference type="SFLD" id="SFLDG01101">
    <property type="entry name" value="Uncharacterised_Radical_SAM_Su"/>
    <property type="match status" value="1"/>
</dbReference>
<keyword evidence="4" id="KW-0479">Metal-binding</keyword>
<keyword evidence="3" id="KW-0949">S-adenosyl-L-methionine</keyword>
<feature type="domain" description="Radical SAM core" evidence="7">
    <location>
        <begin position="68"/>
        <end position="288"/>
    </location>
</feature>
<protein>
    <recommendedName>
        <fullName evidence="7">Radical SAM core domain-containing protein</fullName>
    </recommendedName>
</protein>
<dbReference type="SFLD" id="SFLDS00029">
    <property type="entry name" value="Radical_SAM"/>
    <property type="match status" value="1"/>
</dbReference>
<dbReference type="GO" id="GO:0003824">
    <property type="term" value="F:catalytic activity"/>
    <property type="evidence" value="ECO:0007669"/>
    <property type="project" value="InterPro"/>
</dbReference>
<evidence type="ECO:0000256" key="1">
    <source>
        <dbReference type="ARBA" id="ARBA00001966"/>
    </source>
</evidence>
<proteinExistence type="predicted"/>
<keyword evidence="2" id="KW-0004">4Fe-4S</keyword>
<keyword evidence="5" id="KW-0408">Iron</keyword>
<reference evidence="8" key="1">
    <citation type="submission" date="2019-03" db="EMBL/GenBank/DDBJ databases">
        <authorList>
            <person name="Hao L."/>
        </authorList>
    </citation>
    <scope>NUCLEOTIDE SEQUENCE</scope>
</reference>
<evidence type="ECO:0000256" key="2">
    <source>
        <dbReference type="ARBA" id="ARBA00022485"/>
    </source>
</evidence>
<evidence type="ECO:0000256" key="5">
    <source>
        <dbReference type="ARBA" id="ARBA00023004"/>
    </source>
</evidence>
<dbReference type="SMART" id="SM00729">
    <property type="entry name" value="Elp3"/>
    <property type="match status" value="1"/>
</dbReference>
<evidence type="ECO:0000256" key="3">
    <source>
        <dbReference type="ARBA" id="ARBA00022691"/>
    </source>
</evidence>
<sequence length="347" mass="38871">MIREAMLYERQEGGRVRCRLCSHWCRISDGRFGFCGVRQNRGGTLYTHVYGEVIAADVDPVEKKPLYHFLPGTTTYSIATVGCNFRCGFCQNWTISQAPQEKEETIGGTPISPGEIVDNALDRGCRSISFTYTEPTIFFEYAHDTARLAHEHGLPTIFVSNGYMTEEALAAIHPWLDACNIDLKSFRDRFYRTTCKARLKPVLDTIERIGKSDIWMELTTLVVPGLNDSPEELRDIARFIAAINPGIPWHIIRFFPAYHADQTEATPVEKLREAYRIGVSEGLYHVYLGNVPGESADVVCPRCSRIVVQRRHGGTALEIHVDRGRCAFCGRHIGGVFSSGARPAADP</sequence>
<dbReference type="InterPro" id="IPR013785">
    <property type="entry name" value="Aldolase_TIM"/>
</dbReference>
<evidence type="ECO:0000313" key="8">
    <source>
        <dbReference type="EMBL" id="VFU14287.1"/>
    </source>
</evidence>
<dbReference type="PANTHER" id="PTHR30352:SF5">
    <property type="entry name" value="PYRUVATE FORMATE-LYASE 1-ACTIVATING ENZYME"/>
    <property type="match status" value="1"/>
</dbReference>
<dbReference type="InterPro" id="IPR034457">
    <property type="entry name" value="Organic_radical-activating"/>
</dbReference>
<gene>
    <name evidence="8" type="ORF">SCFA_270057</name>
</gene>
<dbReference type="GO" id="GO:0046872">
    <property type="term" value="F:metal ion binding"/>
    <property type="evidence" value="ECO:0007669"/>
    <property type="project" value="UniProtKB-KW"/>
</dbReference>
<dbReference type="NCBIfam" id="TIGR04337">
    <property type="entry name" value="AmmeMemoSam_rS"/>
    <property type="match status" value="1"/>
</dbReference>
<dbReference type="PIRSF" id="PIRSF004869">
    <property type="entry name" value="PflX_prd"/>
    <property type="match status" value="1"/>
</dbReference>
<dbReference type="AlphaFoldDB" id="A0A485LYP5"/>
<evidence type="ECO:0000256" key="4">
    <source>
        <dbReference type="ARBA" id="ARBA00022723"/>
    </source>
</evidence>
<dbReference type="GO" id="GO:0051539">
    <property type="term" value="F:4 iron, 4 sulfur cluster binding"/>
    <property type="evidence" value="ECO:0007669"/>
    <property type="project" value="UniProtKB-KW"/>
</dbReference>
<name>A0A485LYP5_9ZZZZ</name>
<dbReference type="InterPro" id="IPR058240">
    <property type="entry name" value="rSAM_sf"/>
</dbReference>
<dbReference type="InterPro" id="IPR007197">
    <property type="entry name" value="rSAM"/>
</dbReference>
<comment type="cofactor">
    <cofactor evidence="1">
        <name>[4Fe-4S] cluster</name>
        <dbReference type="ChEBI" id="CHEBI:49883"/>
    </cofactor>
</comment>
<dbReference type="PANTHER" id="PTHR30352">
    <property type="entry name" value="PYRUVATE FORMATE-LYASE-ACTIVATING ENZYME"/>
    <property type="match status" value="1"/>
</dbReference>
<dbReference type="InterPro" id="IPR016431">
    <property type="entry name" value="Pyrv-formate_lyase-activ_prd"/>
</dbReference>
<keyword evidence="6" id="KW-0411">Iron-sulfur</keyword>
<dbReference type="Pfam" id="PF04055">
    <property type="entry name" value="Radical_SAM"/>
    <property type="match status" value="1"/>
</dbReference>
<dbReference type="EMBL" id="CAADRM010000089">
    <property type="protein sequence ID" value="VFU14287.1"/>
    <property type="molecule type" value="Genomic_DNA"/>
</dbReference>
<dbReference type="Gene3D" id="3.20.20.70">
    <property type="entry name" value="Aldolase class I"/>
    <property type="match status" value="1"/>
</dbReference>
<organism evidence="8">
    <name type="scientific">anaerobic digester metagenome</name>
    <dbReference type="NCBI Taxonomy" id="1263854"/>
    <lineage>
        <taxon>unclassified sequences</taxon>
        <taxon>metagenomes</taxon>
        <taxon>ecological metagenomes</taxon>
    </lineage>
</organism>